<evidence type="ECO:0000256" key="1">
    <source>
        <dbReference type="SAM" id="MobiDB-lite"/>
    </source>
</evidence>
<evidence type="ECO:0000313" key="4">
    <source>
        <dbReference type="Proteomes" id="UP000239939"/>
    </source>
</evidence>
<feature type="region of interest" description="Disordered" evidence="1">
    <location>
        <begin position="45"/>
        <end position="66"/>
    </location>
</feature>
<reference evidence="4" key="1">
    <citation type="submission" date="2016-08" db="EMBL/GenBank/DDBJ databases">
        <authorList>
            <person name="Merda D."/>
            <person name="Briand M."/>
            <person name="Taghouti G."/>
            <person name="Carrere S."/>
            <person name="Gouzy J."/>
            <person name="Portier P."/>
            <person name="Jacques M.-A."/>
            <person name="Fischer-Le Saux M."/>
        </authorList>
    </citation>
    <scope>NUCLEOTIDE SEQUENCE [LARGE SCALE GENOMIC DNA]</scope>
    <source>
        <strain evidence="4">CFBP1817</strain>
    </source>
</reference>
<dbReference type="InterPro" id="IPR025246">
    <property type="entry name" value="IS30-like_HTH"/>
</dbReference>
<dbReference type="AlphaFoldDB" id="A0A2S7E0Q4"/>
<dbReference type="Pfam" id="PF13936">
    <property type="entry name" value="HTH_38"/>
    <property type="match status" value="1"/>
</dbReference>
<gene>
    <name evidence="3" type="ORF">XpopCFBP1817_20595</name>
</gene>
<feature type="non-terminal residue" evidence="3">
    <location>
        <position position="66"/>
    </location>
</feature>
<feature type="domain" description="Transposase IS30-like HTH" evidence="2">
    <location>
        <begin position="10"/>
        <end position="48"/>
    </location>
</feature>
<dbReference type="Proteomes" id="UP000239939">
    <property type="component" value="Unassembled WGS sequence"/>
</dbReference>
<comment type="caution">
    <text evidence="3">The sequence shown here is derived from an EMBL/GenBank/DDBJ whole genome shotgun (WGS) entry which is preliminary data.</text>
</comment>
<name>A0A2S7E0Q4_9XANT</name>
<evidence type="ECO:0000313" key="3">
    <source>
        <dbReference type="EMBL" id="PPU79756.1"/>
    </source>
</evidence>
<sequence length="66" mass="7390">MHLSKRYCPLSAEARAMLQIQARRGQSLRSISRLLGTSPSTVRRALARQDSTASCARSAGRRYRAR</sequence>
<protein>
    <recommendedName>
        <fullName evidence="2">Transposase IS30-like HTH domain-containing protein</fullName>
    </recommendedName>
</protein>
<proteinExistence type="predicted"/>
<dbReference type="EMBL" id="MDEJ01000302">
    <property type="protein sequence ID" value="PPU79756.1"/>
    <property type="molecule type" value="Genomic_DNA"/>
</dbReference>
<organism evidence="3 4">
    <name type="scientific">Xanthomonas populi</name>
    <dbReference type="NCBI Taxonomy" id="53414"/>
    <lineage>
        <taxon>Bacteria</taxon>
        <taxon>Pseudomonadati</taxon>
        <taxon>Pseudomonadota</taxon>
        <taxon>Gammaproteobacteria</taxon>
        <taxon>Lysobacterales</taxon>
        <taxon>Lysobacteraceae</taxon>
        <taxon>Xanthomonas</taxon>
    </lineage>
</organism>
<evidence type="ECO:0000259" key="2">
    <source>
        <dbReference type="Pfam" id="PF13936"/>
    </source>
</evidence>
<accession>A0A2S7E0Q4</accession>
<keyword evidence="4" id="KW-1185">Reference proteome</keyword>